<evidence type="ECO:0000256" key="1">
    <source>
        <dbReference type="ARBA" id="ARBA00022737"/>
    </source>
</evidence>
<dbReference type="Pfam" id="PF00931">
    <property type="entry name" value="NB-ARC"/>
    <property type="match status" value="1"/>
</dbReference>
<dbReference type="InterPro" id="IPR044974">
    <property type="entry name" value="Disease_R_plants"/>
</dbReference>
<name>A0A8K0MNG4_9ROSA</name>
<dbReference type="Pfam" id="PF23559">
    <property type="entry name" value="WHD_DRP"/>
    <property type="match status" value="1"/>
</dbReference>
<dbReference type="InterPro" id="IPR036388">
    <property type="entry name" value="WH-like_DNA-bd_sf"/>
</dbReference>
<dbReference type="PANTHER" id="PTHR23155">
    <property type="entry name" value="DISEASE RESISTANCE PROTEIN RP"/>
    <property type="match status" value="1"/>
</dbReference>
<evidence type="ECO:0000259" key="6">
    <source>
        <dbReference type="Pfam" id="PF23559"/>
    </source>
</evidence>
<feature type="domain" description="Disease resistance N-terminal" evidence="5">
    <location>
        <begin position="8"/>
        <end position="90"/>
    </location>
</feature>
<dbReference type="SUPFAM" id="SSF52058">
    <property type="entry name" value="L domain-like"/>
    <property type="match status" value="1"/>
</dbReference>
<dbReference type="Gene3D" id="1.10.8.430">
    <property type="entry name" value="Helical domain of apoptotic protease-activating factors"/>
    <property type="match status" value="1"/>
</dbReference>
<dbReference type="GO" id="GO:0098542">
    <property type="term" value="P:defense response to other organism"/>
    <property type="evidence" value="ECO:0007669"/>
    <property type="project" value="TreeGrafter"/>
</dbReference>
<dbReference type="PANTHER" id="PTHR23155:SF759">
    <property type="entry name" value="AAA+ ATPASE DOMAIN-CONTAINING PROTEIN"/>
    <property type="match status" value="1"/>
</dbReference>
<dbReference type="InterPro" id="IPR058922">
    <property type="entry name" value="WHD_DRP"/>
</dbReference>
<dbReference type="Proteomes" id="UP000796880">
    <property type="component" value="Unassembled WGS sequence"/>
</dbReference>
<evidence type="ECO:0000259" key="7">
    <source>
        <dbReference type="Pfam" id="PF23598"/>
    </source>
</evidence>
<accession>A0A8K0MNG4</accession>
<dbReference type="EMBL" id="VOIH02000003">
    <property type="protein sequence ID" value="KAF3451835.1"/>
    <property type="molecule type" value="Genomic_DNA"/>
</dbReference>
<dbReference type="InterPro" id="IPR042197">
    <property type="entry name" value="Apaf_helical"/>
</dbReference>
<dbReference type="Pfam" id="PF18052">
    <property type="entry name" value="Rx_N"/>
    <property type="match status" value="1"/>
</dbReference>
<keyword evidence="3" id="KW-0611">Plant defense</keyword>
<organism evidence="8 9">
    <name type="scientific">Rhamnella rubrinervis</name>
    <dbReference type="NCBI Taxonomy" id="2594499"/>
    <lineage>
        <taxon>Eukaryota</taxon>
        <taxon>Viridiplantae</taxon>
        <taxon>Streptophyta</taxon>
        <taxon>Embryophyta</taxon>
        <taxon>Tracheophyta</taxon>
        <taxon>Spermatophyta</taxon>
        <taxon>Magnoliopsida</taxon>
        <taxon>eudicotyledons</taxon>
        <taxon>Gunneridae</taxon>
        <taxon>Pentapetalae</taxon>
        <taxon>rosids</taxon>
        <taxon>fabids</taxon>
        <taxon>Rosales</taxon>
        <taxon>Rhamnaceae</taxon>
        <taxon>rhamnoid group</taxon>
        <taxon>Rhamneae</taxon>
        <taxon>Rhamnella</taxon>
    </lineage>
</organism>
<dbReference type="InterPro" id="IPR041118">
    <property type="entry name" value="Rx_N"/>
</dbReference>
<proteinExistence type="predicted"/>
<dbReference type="FunFam" id="1.10.10.10:FF:000322">
    <property type="entry name" value="Probable disease resistance protein At1g63360"/>
    <property type="match status" value="1"/>
</dbReference>
<dbReference type="Gene3D" id="3.40.50.300">
    <property type="entry name" value="P-loop containing nucleotide triphosphate hydrolases"/>
    <property type="match status" value="1"/>
</dbReference>
<dbReference type="FunFam" id="3.40.50.300:FF:001091">
    <property type="entry name" value="Probable disease resistance protein At1g61300"/>
    <property type="match status" value="1"/>
</dbReference>
<keyword evidence="1" id="KW-0677">Repeat</keyword>
<sequence length="854" mass="97470">MPVVDAMIQAITEQVINALKNEAQIAKDFPDQFAQMKTRLGYMKAYVTDTESLKHTNQVDKVALNDIRELIYEADNILTDCIIRDEYKKHGCCFALSPGDPIFLNQTGKTLKDINLRMEKIETRLGCFQRTLNSIQTENTDQVGKFKSHDRSPCEIIGLEADLKRIKGWILDAKETLLRIAIVGMGGLGKTTLAQKIYQDNEVLKQVGKLIWVCVSRDFNEEKVIRSMLERSGTDASGLDSSQLLSKLQEVLAAKTCLIVMDDVWEIDMEWWTNLCSSLRRSVGEKSCIIITTRNKDVATRMVGDDSKIHEPKTLNENEGWKLFSKFAFSSSNGICQDDELKSSGKMIIKKCGGLPLAIKTIGALLESKIKSPVEWTKISESFHELTTRGENSSVMASLKLSYEELPSLLKHCLLCFSIYPEDFEVRSEQLIHWWIAEGLVQGKGSKSAVEMGYEYLLELFKRCLVETVQQPHHDGKLDECKIHDMVRELIILNAEEESFCSFDEKGRQTLKTEPRWVCISDALDGEPLRNKAKIRALLVMSSGERIDFRNFGFLSSLRVLDLSYTSLKEISIEDLFEWISSLKRLANLNLSGVQGLEVVPSSIRKLRNLQLLILTGCTNLKMIHPSITSLKRLIVLNLACCPLDNLPKGLGRLSHLEELSGFMAVNPLKRQYCPLKRQCCQLLELRKLKNLRVLWISLNDDTDISEKEENILADLKNLKVLDIDFENCKEKNKEILEMVDRLTPPLILQELYLKNYHRGTLPKWVSPSQLKRLQFLSVENGDLTNLTAENEDINCHTVWKIEGLCLKLLRELDVEWEDLQKDMPVLRYMEISHCYKLKGFPCPVNSKAVWRKP</sequence>
<dbReference type="InterPro" id="IPR027417">
    <property type="entry name" value="P-loop_NTPase"/>
</dbReference>
<feature type="domain" description="NB-ARC" evidence="4">
    <location>
        <begin position="160"/>
        <end position="332"/>
    </location>
</feature>
<dbReference type="InterPro" id="IPR055414">
    <property type="entry name" value="LRR_R13L4/SHOC2-like"/>
</dbReference>
<dbReference type="Gene3D" id="3.80.10.10">
    <property type="entry name" value="Ribonuclease Inhibitor"/>
    <property type="match status" value="1"/>
</dbReference>
<evidence type="ECO:0000256" key="3">
    <source>
        <dbReference type="ARBA" id="ARBA00022821"/>
    </source>
</evidence>
<dbReference type="GO" id="GO:0043531">
    <property type="term" value="F:ADP binding"/>
    <property type="evidence" value="ECO:0007669"/>
    <property type="project" value="InterPro"/>
</dbReference>
<dbReference type="OrthoDB" id="2973320at2759"/>
<dbReference type="InterPro" id="IPR002182">
    <property type="entry name" value="NB-ARC"/>
</dbReference>
<feature type="domain" description="Disease resistance R13L4/SHOC-2-like LRR" evidence="7">
    <location>
        <begin position="536"/>
        <end position="780"/>
    </location>
</feature>
<dbReference type="AlphaFoldDB" id="A0A8K0MNG4"/>
<evidence type="ECO:0000256" key="2">
    <source>
        <dbReference type="ARBA" id="ARBA00022741"/>
    </source>
</evidence>
<dbReference type="PRINTS" id="PR00364">
    <property type="entry name" value="DISEASERSIST"/>
</dbReference>
<evidence type="ECO:0000313" key="8">
    <source>
        <dbReference type="EMBL" id="KAF3451835.1"/>
    </source>
</evidence>
<dbReference type="SUPFAM" id="SSF52540">
    <property type="entry name" value="P-loop containing nucleoside triphosphate hydrolases"/>
    <property type="match status" value="1"/>
</dbReference>
<dbReference type="Gene3D" id="1.20.5.4130">
    <property type="match status" value="1"/>
</dbReference>
<dbReference type="InterPro" id="IPR032675">
    <property type="entry name" value="LRR_dom_sf"/>
</dbReference>
<keyword evidence="2" id="KW-0547">Nucleotide-binding</keyword>
<evidence type="ECO:0000259" key="5">
    <source>
        <dbReference type="Pfam" id="PF18052"/>
    </source>
</evidence>
<dbReference type="Gene3D" id="1.10.10.10">
    <property type="entry name" value="Winged helix-like DNA-binding domain superfamily/Winged helix DNA-binding domain"/>
    <property type="match status" value="1"/>
</dbReference>
<keyword evidence="9" id="KW-1185">Reference proteome</keyword>
<reference evidence="8" key="1">
    <citation type="submission" date="2020-03" db="EMBL/GenBank/DDBJ databases">
        <title>A high-quality chromosome-level genome assembly of a woody plant with both climbing and erect habits, Rhamnella rubrinervis.</title>
        <authorList>
            <person name="Lu Z."/>
            <person name="Yang Y."/>
            <person name="Zhu X."/>
            <person name="Sun Y."/>
        </authorList>
    </citation>
    <scope>NUCLEOTIDE SEQUENCE</scope>
    <source>
        <strain evidence="8">BYM</strain>
        <tissue evidence="8">Leaf</tissue>
    </source>
</reference>
<evidence type="ECO:0000313" key="9">
    <source>
        <dbReference type="Proteomes" id="UP000796880"/>
    </source>
</evidence>
<evidence type="ECO:0000259" key="4">
    <source>
        <dbReference type="Pfam" id="PF00931"/>
    </source>
</evidence>
<comment type="caution">
    <text evidence="8">The sequence shown here is derived from an EMBL/GenBank/DDBJ whole genome shotgun (WGS) entry which is preliminary data.</text>
</comment>
<feature type="domain" description="Disease resistance protein winged helix" evidence="6">
    <location>
        <begin position="419"/>
        <end position="491"/>
    </location>
</feature>
<protein>
    <submittedName>
        <fullName evidence="8">Uncharacterized protein</fullName>
    </submittedName>
</protein>
<dbReference type="Pfam" id="PF23598">
    <property type="entry name" value="LRR_14"/>
    <property type="match status" value="1"/>
</dbReference>
<gene>
    <name evidence="8" type="ORF">FNV43_RR07931</name>
</gene>